<accession>A0A381FFH3</accession>
<dbReference type="PANTHER" id="PTHR33360:SF2">
    <property type="entry name" value="TRANSPOSASE FOR INSERTION SEQUENCE ELEMENT IS200"/>
    <property type="match status" value="1"/>
</dbReference>
<proteinExistence type="predicted"/>
<dbReference type="GeneID" id="303674379"/>
<evidence type="ECO:0000313" key="4">
    <source>
        <dbReference type="Proteomes" id="UP000185725"/>
    </source>
</evidence>
<evidence type="ECO:0000259" key="1">
    <source>
        <dbReference type="SMART" id="SM01321"/>
    </source>
</evidence>
<reference evidence="3 5" key="2">
    <citation type="submission" date="2018-06" db="EMBL/GenBank/DDBJ databases">
        <authorList>
            <consortium name="Pathogen Informatics"/>
            <person name="Doyle S."/>
        </authorList>
    </citation>
    <scope>NUCLEOTIDE SEQUENCE [LARGE SCALE GENOMIC DNA]</scope>
    <source>
        <strain evidence="3 5">NCTC13560</strain>
    </source>
</reference>
<sequence>MANTYTQIYIQIVFAVKGRQNLISKENREELHKFITGIVSNRNQKLFAVFAMPDHVHILVSMSPVISISDLVRDIKAGSSKFINEKRWMNGKFNWQEGYGAFSYSKSSVDSVIKYILNQEEHHKKKTFKEEYFDFLQKFEIEYDPKYVFEWIED</sequence>
<dbReference type="InterPro" id="IPR002686">
    <property type="entry name" value="Transposase_17"/>
</dbReference>
<dbReference type="RefSeq" id="WP_076558279.1">
    <property type="nucleotide sequence ID" value="NZ_CP033929.1"/>
</dbReference>
<keyword evidence="4" id="KW-1185">Reference proteome</keyword>
<dbReference type="EMBL" id="FTMF01000002">
    <property type="protein sequence ID" value="SIQ04108.1"/>
    <property type="molecule type" value="Genomic_DNA"/>
</dbReference>
<dbReference type="SUPFAM" id="SSF143422">
    <property type="entry name" value="Transposase IS200-like"/>
    <property type="match status" value="1"/>
</dbReference>
<dbReference type="AlphaFoldDB" id="A0A381FFH3"/>
<organism evidence="3 5">
    <name type="scientific">Chryseobacterium indoltheticum</name>
    <dbReference type="NCBI Taxonomy" id="254"/>
    <lineage>
        <taxon>Bacteria</taxon>
        <taxon>Pseudomonadati</taxon>
        <taxon>Bacteroidota</taxon>
        <taxon>Flavobacteriia</taxon>
        <taxon>Flavobacteriales</taxon>
        <taxon>Weeksellaceae</taxon>
        <taxon>Chryseobacterium group</taxon>
        <taxon>Chryseobacterium</taxon>
    </lineage>
</organism>
<dbReference type="Proteomes" id="UP000185725">
    <property type="component" value="Unassembled WGS sequence"/>
</dbReference>
<gene>
    <name evidence="3" type="ORF">NCTC13560_02993</name>
    <name evidence="2" type="ORF">SAMN05421682_102125</name>
</gene>
<dbReference type="PANTHER" id="PTHR33360">
    <property type="entry name" value="TRANSPOSASE FOR INSERTION SEQUENCE ELEMENT IS200"/>
    <property type="match status" value="1"/>
</dbReference>
<dbReference type="SMART" id="SM01321">
    <property type="entry name" value="Y1_Tnp"/>
    <property type="match status" value="1"/>
</dbReference>
<dbReference type="EMBL" id="UFVS01000001">
    <property type="protein sequence ID" value="SUX45301.1"/>
    <property type="molecule type" value="Genomic_DNA"/>
</dbReference>
<evidence type="ECO:0000313" key="5">
    <source>
        <dbReference type="Proteomes" id="UP000255231"/>
    </source>
</evidence>
<evidence type="ECO:0000313" key="2">
    <source>
        <dbReference type="EMBL" id="SIQ04108.1"/>
    </source>
</evidence>
<name>A0A381FFH3_9FLAO</name>
<dbReference type="NCBIfam" id="NF033573">
    <property type="entry name" value="transpos_IS200"/>
    <property type="match status" value="1"/>
</dbReference>
<dbReference type="InterPro" id="IPR036515">
    <property type="entry name" value="Transposase_17_sf"/>
</dbReference>
<dbReference type="KEGG" id="cil:EG358_11760"/>
<dbReference type="Proteomes" id="UP000255231">
    <property type="component" value="Unassembled WGS sequence"/>
</dbReference>
<dbReference type="GO" id="GO:0003677">
    <property type="term" value="F:DNA binding"/>
    <property type="evidence" value="ECO:0007669"/>
    <property type="project" value="InterPro"/>
</dbReference>
<protein>
    <submittedName>
        <fullName evidence="2">REP element-mobilizing transposase RayT</fullName>
    </submittedName>
    <submittedName>
        <fullName evidence="3">Transposase and inactivated derivatives</fullName>
    </submittedName>
</protein>
<evidence type="ECO:0000313" key="3">
    <source>
        <dbReference type="EMBL" id="SUX45301.1"/>
    </source>
</evidence>
<dbReference type="Gene3D" id="3.30.70.1290">
    <property type="entry name" value="Transposase IS200-like"/>
    <property type="match status" value="1"/>
</dbReference>
<dbReference type="Pfam" id="PF01797">
    <property type="entry name" value="Y1_Tnp"/>
    <property type="match status" value="1"/>
</dbReference>
<dbReference type="GO" id="GO:0006313">
    <property type="term" value="P:DNA transposition"/>
    <property type="evidence" value="ECO:0007669"/>
    <property type="project" value="InterPro"/>
</dbReference>
<dbReference type="GO" id="GO:0004803">
    <property type="term" value="F:transposase activity"/>
    <property type="evidence" value="ECO:0007669"/>
    <property type="project" value="InterPro"/>
</dbReference>
<reference evidence="2 4" key="1">
    <citation type="submission" date="2017-01" db="EMBL/GenBank/DDBJ databases">
        <authorList>
            <person name="Varghese N."/>
            <person name="Submissions S."/>
        </authorList>
    </citation>
    <scope>NUCLEOTIDE SEQUENCE [LARGE SCALE GENOMIC DNA]</scope>
    <source>
        <strain evidence="2 4">ATCC 27950</strain>
    </source>
</reference>
<dbReference type="OrthoDB" id="9797997at2"/>
<feature type="domain" description="Transposase IS200-like" evidence="1">
    <location>
        <begin position="5"/>
        <end position="119"/>
    </location>
</feature>